<evidence type="ECO:0000313" key="3">
    <source>
        <dbReference type="Proteomes" id="UP000803844"/>
    </source>
</evidence>
<accession>A0A9P4XWP5</accession>
<feature type="compositionally biased region" description="Basic and acidic residues" evidence="1">
    <location>
        <begin position="90"/>
        <end position="104"/>
    </location>
</feature>
<comment type="caution">
    <text evidence="2">The sequence shown here is derived from an EMBL/GenBank/DDBJ whole genome shotgun (WGS) entry which is preliminary data.</text>
</comment>
<dbReference type="Proteomes" id="UP000803844">
    <property type="component" value="Unassembled WGS sequence"/>
</dbReference>
<organism evidence="2 3">
    <name type="scientific">Cryphonectria parasitica (strain ATCC 38755 / EP155)</name>
    <dbReference type="NCBI Taxonomy" id="660469"/>
    <lineage>
        <taxon>Eukaryota</taxon>
        <taxon>Fungi</taxon>
        <taxon>Dikarya</taxon>
        <taxon>Ascomycota</taxon>
        <taxon>Pezizomycotina</taxon>
        <taxon>Sordariomycetes</taxon>
        <taxon>Sordariomycetidae</taxon>
        <taxon>Diaporthales</taxon>
        <taxon>Cryphonectriaceae</taxon>
        <taxon>Cryphonectria-Endothia species complex</taxon>
        <taxon>Cryphonectria</taxon>
    </lineage>
</organism>
<gene>
    <name evidence="2" type="ORF">M406DRAFT_332550</name>
</gene>
<evidence type="ECO:0000256" key="1">
    <source>
        <dbReference type="SAM" id="MobiDB-lite"/>
    </source>
</evidence>
<evidence type="ECO:0000313" key="2">
    <source>
        <dbReference type="EMBL" id="KAF3762160.1"/>
    </source>
</evidence>
<sequence length="112" mass="12231">MAEQKLKEEQVARLRGSVPINGAGAMSGDPPSEPNITIMCADATWSNCIPSCRSGFEVHMLIYALSGLVLGEARKRYWMGRLARGCPEADGPRPEDEREKEEKKKRAKGVGG</sequence>
<dbReference type="EMBL" id="MU032350">
    <property type="protein sequence ID" value="KAF3762160.1"/>
    <property type="molecule type" value="Genomic_DNA"/>
</dbReference>
<name>A0A9P4XWP5_CRYP1</name>
<proteinExistence type="predicted"/>
<dbReference type="RefSeq" id="XP_040773139.1">
    <property type="nucleotide sequence ID" value="XM_040920755.1"/>
</dbReference>
<dbReference type="AlphaFoldDB" id="A0A9P4XWP5"/>
<reference evidence="2" key="1">
    <citation type="journal article" date="2020" name="Phytopathology">
        <title>Genome sequence of the chestnut blight fungus Cryphonectria parasitica EP155: A fundamental resource for an archetypical invasive plant pathogen.</title>
        <authorList>
            <person name="Crouch J.A."/>
            <person name="Dawe A."/>
            <person name="Aerts A."/>
            <person name="Barry K."/>
            <person name="Churchill A.C.L."/>
            <person name="Grimwood J."/>
            <person name="Hillman B."/>
            <person name="Milgroom M.G."/>
            <person name="Pangilinan J."/>
            <person name="Smith M."/>
            <person name="Salamov A."/>
            <person name="Schmutz J."/>
            <person name="Yadav J."/>
            <person name="Grigoriev I.V."/>
            <person name="Nuss D."/>
        </authorList>
    </citation>
    <scope>NUCLEOTIDE SEQUENCE</scope>
    <source>
        <strain evidence="2">EP155</strain>
    </source>
</reference>
<dbReference type="GeneID" id="63837884"/>
<feature type="region of interest" description="Disordered" evidence="1">
    <location>
        <begin position="84"/>
        <end position="112"/>
    </location>
</feature>
<protein>
    <submittedName>
        <fullName evidence="2">Uncharacterized protein</fullName>
    </submittedName>
</protein>
<keyword evidence="3" id="KW-1185">Reference proteome</keyword>